<organism evidence="1 2">
    <name type="scientific">Dillenia turbinata</name>
    <dbReference type="NCBI Taxonomy" id="194707"/>
    <lineage>
        <taxon>Eukaryota</taxon>
        <taxon>Viridiplantae</taxon>
        <taxon>Streptophyta</taxon>
        <taxon>Embryophyta</taxon>
        <taxon>Tracheophyta</taxon>
        <taxon>Spermatophyta</taxon>
        <taxon>Magnoliopsida</taxon>
        <taxon>eudicotyledons</taxon>
        <taxon>Gunneridae</taxon>
        <taxon>Pentapetalae</taxon>
        <taxon>Dilleniales</taxon>
        <taxon>Dilleniaceae</taxon>
        <taxon>Dillenia</taxon>
    </lineage>
</organism>
<reference evidence="1 2" key="1">
    <citation type="submission" date="2023-12" db="EMBL/GenBank/DDBJ databases">
        <title>A high-quality genome assembly for Dillenia turbinata (Dilleniales).</title>
        <authorList>
            <person name="Chanderbali A."/>
        </authorList>
    </citation>
    <scope>NUCLEOTIDE SEQUENCE [LARGE SCALE GENOMIC DNA]</scope>
    <source>
        <strain evidence="1">LSX21</strain>
        <tissue evidence="1">Leaf</tissue>
    </source>
</reference>
<proteinExistence type="predicted"/>
<accession>A0AAN8W7F6</accession>
<name>A0AAN8W7F6_9MAGN</name>
<evidence type="ECO:0000313" key="2">
    <source>
        <dbReference type="Proteomes" id="UP001370490"/>
    </source>
</evidence>
<evidence type="ECO:0000313" key="1">
    <source>
        <dbReference type="EMBL" id="KAK6944569.1"/>
    </source>
</evidence>
<keyword evidence="2" id="KW-1185">Reference proteome</keyword>
<dbReference type="AlphaFoldDB" id="A0AAN8W7F6"/>
<dbReference type="Proteomes" id="UP001370490">
    <property type="component" value="Unassembled WGS sequence"/>
</dbReference>
<comment type="caution">
    <text evidence="1">The sequence shown here is derived from an EMBL/GenBank/DDBJ whole genome shotgun (WGS) entry which is preliminary data.</text>
</comment>
<sequence>MAAPFKRPRCQEADNKTKTSLAAVGKDKVLRDNNNNFQKQTIDLRQLDEVYKELKLKESV</sequence>
<gene>
    <name evidence="1" type="ORF">RJ641_025671</name>
</gene>
<protein>
    <submittedName>
        <fullName evidence="1">Uncharacterized protein</fullName>
    </submittedName>
</protein>
<dbReference type="EMBL" id="JBAMMX010000003">
    <property type="protein sequence ID" value="KAK6944569.1"/>
    <property type="molecule type" value="Genomic_DNA"/>
</dbReference>